<accession>A0A2J5HXV7</accession>
<sequence>MNIRIWEKFLSNLIKEIWLVIAKHNSPSVIVPGQLSDSFDKYIPFLKIYLLQPSYTSLTVKYCLNHGPDRLACLTHCNGSMNRLKLVLLGSLDLAGVMNSRYYEMSSMTGLGEPVLYCCSPCRRPFGFLISPFWKVFPAEGAMWPATNGFSE</sequence>
<proteinExistence type="predicted"/>
<reference evidence="2" key="1">
    <citation type="submission" date="2017-12" db="EMBL/GenBank/DDBJ databases">
        <authorList>
            <consortium name="DOE Joint Genome Institute"/>
            <person name="Mondo S.J."/>
            <person name="Kjaerbolling I."/>
            <person name="Vesth T.C."/>
            <person name="Frisvad J.C."/>
            <person name="Nybo J.L."/>
            <person name="Theobald S."/>
            <person name="Kuo A."/>
            <person name="Bowyer P."/>
            <person name="Matsuda Y."/>
            <person name="Lyhne E.K."/>
            <person name="Kogle M.E."/>
            <person name="Clum A."/>
            <person name="Lipzen A."/>
            <person name="Salamov A."/>
            <person name="Ngan C.Y."/>
            <person name="Daum C."/>
            <person name="Chiniquy J."/>
            <person name="Barry K."/>
            <person name="LaButti K."/>
            <person name="Haridas S."/>
            <person name="Simmons B.A."/>
            <person name="Magnuson J.K."/>
            <person name="Mortensen U.H."/>
            <person name="Larsen T.O."/>
            <person name="Grigoriev I.V."/>
            <person name="Baker S.E."/>
            <person name="Andersen M.R."/>
            <person name="Nordberg H.P."/>
            <person name="Cantor M.N."/>
            <person name="Hua S.X."/>
        </authorList>
    </citation>
    <scope>NUCLEOTIDE SEQUENCE [LARGE SCALE GENOMIC DNA]</scope>
    <source>
        <strain evidence="2">IBT 19404</strain>
    </source>
</reference>
<organism evidence="1 2">
    <name type="scientific">Aspergillus taichungensis</name>
    <dbReference type="NCBI Taxonomy" id="482145"/>
    <lineage>
        <taxon>Eukaryota</taxon>
        <taxon>Fungi</taxon>
        <taxon>Dikarya</taxon>
        <taxon>Ascomycota</taxon>
        <taxon>Pezizomycotina</taxon>
        <taxon>Eurotiomycetes</taxon>
        <taxon>Eurotiomycetidae</taxon>
        <taxon>Eurotiales</taxon>
        <taxon>Aspergillaceae</taxon>
        <taxon>Aspergillus</taxon>
        <taxon>Aspergillus subgen. Circumdati</taxon>
    </lineage>
</organism>
<dbReference type="Proteomes" id="UP000235023">
    <property type="component" value="Unassembled WGS sequence"/>
</dbReference>
<name>A0A2J5HXV7_9EURO</name>
<dbReference type="EMBL" id="KZ559528">
    <property type="protein sequence ID" value="PLN82250.1"/>
    <property type="molecule type" value="Genomic_DNA"/>
</dbReference>
<keyword evidence="2" id="KW-1185">Reference proteome</keyword>
<dbReference type="AlphaFoldDB" id="A0A2J5HXV7"/>
<protein>
    <submittedName>
        <fullName evidence="1">Uncharacterized protein</fullName>
    </submittedName>
</protein>
<gene>
    <name evidence="1" type="ORF">BDW42DRAFT_166905</name>
</gene>
<evidence type="ECO:0000313" key="1">
    <source>
        <dbReference type="EMBL" id="PLN82250.1"/>
    </source>
</evidence>
<evidence type="ECO:0000313" key="2">
    <source>
        <dbReference type="Proteomes" id="UP000235023"/>
    </source>
</evidence>